<dbReference type="InterPro" id="IPR001789">
    <property type="entry name" value="Sig_transdc_resp-reg_receiver"/>
</dbReference>
<dbReference type="PROSITE" id="PS50110">
    <property type="entry name" value="RESPONSE_REGULATORY"/>
    <property type="match status" value="1"/>
</dbReference>
<dbReference type="Gene3D" id="3.40.50.2300">
    <property type="match status" value="1"/>
</dbReference>
<keyword evidence="1 3" id="KW-0597">Phosphoprotein</keyword>
<dbReference type="SUPFAM" id="SSF52172">
    <property type="entry name" value="CheY-like"/>
    <property type="match status" value="1"/>
</dbReference>
<dbReference type="InterPro" id="IPR050595">
    <property type="entry name" value="Bact_response_regulator"/>
</dbReference>
<feature type="domain" description="Response regulatory" evidence="4">
    <location>
        <begin position="4"/>
        <end position="118"/>
    </location>
</feature>
<keyword evidence="2" id="KW-0902">Two-component regulatory system</keyword>
<dbReference type="Pfam" id="PF00072">
    <property type="entry name" value="Response_reg"/>
    <property type="match status" value="1"/>
</dbReference>
<proteinExistence type="predicted"/>
<gene>
    <name evidence="5" type="ORF">H8E80_06290</name>
</gene>
<evidence type="ECO:0000313" key="5">
    <source>
        <dbReference type="EMBL" id="MBC8199638.1"/>
    </source>
</evidence>
<dbReference type="InterPro" id="IPR011006">
    <property type="entry name" value="CheY-like_superfamily"/>
</dbReference>
<evidence type="ECO:0000313" key="6">
    <source>
        <dbReference type="Proteomes" id="UP000603545"/>
    </source>
</evidence>
<dbReference type="SMART" id="SM00448">
    <property type="entry name" value="REC"/>
    <property type="match status" value="1"/>
</dbReference>
<evidence type="ECO:0000256" key="2">
    <source>
        <dbReference type="ARBA" id="ARBA00023012"/>
    </source>
</evidence>
<organism evidence="5 6">
    <name type="scientific">Candidatus Desulfaltia bathyphila</name>
    <dbReference type="NCBI Taxonomy" id="2841697"/>
    <lineage>
        <taxon>Bacteria</taxon>
        <taxon>Pseudomonadati</taxon>
        <taxon>Thermodesulfobacteriota</taxon>
        <taxon>Desulfobacteria</taxon>
        <taxon>Desulfobacterales</taxon>
        <taxon>Desulfobacterales incertae sedis</taxon>
        <taxon>Candidatus Desulfaltia</taxon>
    </lineage>
</organism>
<dbReference type="GO" id="GO:0000160">
    <property type="term" value="P:phosphorelay signal transduction system"/>
    <property type="evidence" value="ECO:0007669"/>
    <property type="project" value="UniProtKB-KW"/>
</dbReference>
<evidence type="ECO:0000259" key="4">
    <source>
        <dbReference type="PROSITE" id="PS50110"/>
    </source>
</evidence>
<evidence type="ECO:0000256" key="1">
    <source>
        <dbReference type="ARBA" id="ARBA00022553"/>
    </source>
</evidence>
<protein>
    <submittedName>
        <fullName evidence="5">Response regulator</fullName>
    </submittedName>
</protein>
<comment type="caution">
    <text evidence="5">The sequence shown here is derived from an EMBL/GenBank/DDBJ whole genome shotgun (WGS) entry which is preliminary data.</text>
</comment>
<feature type="modified residue" description="4-aspartylphosphate" evidence="3">
    <location>
        <position position="53"/>
    </location>
</feature>
<reference evidence="5 6" key="1">
    <citation type="submission" date="2020-08" db="EMBL/GenBank/DDBJ databases">
        <title>Bridging the membrane lipid divide: bacteria of the FCB group superphylum have the potential to synthesize archaeal ether lipids.</title>
        <authorList>
            <person name="Villanueva L."/>
            <person name="Von Meijenfeldt F.A.B."/>
            <person name="Westbye A.B."/>
            <person name="Yadav S."/>
            <person name="Hopmans E.C."/>
            <person name="Dutilh B.E."/>
            <person name="Sinninghe Damste J.S."/>
        </authorList>
    </citation>
    <scope>NUCLEOTIDE SEQUENCE [LARGE SCALE GENOMIC DNA]</scope>
    <source>
        <strain evidence="5">NIOZ-UU82</strain>
    </source>
</reference>
<dbReference type="PANTHER" id="PTHR44591">
    <property type="entry name" value="STRESS RESPONSE REGULATOR PROTEIN 1"/>
    <property type="match status" value="1"/>
</dbReference>
<dbReference type="Proteomes" id="UP000603545">
    <property type="component" value="Unassembled WGS sequence"/>
</dbReference>
<evidence type="ECO:0000256" key="3">
    <source>
        <dbReference type="PROSITE-ProRule" id="PRU00169"/>
    </source>
</evidence>
<dbReference type="AlphaFoldDB" id="A0A8J6N6X5"/>
<accession>A0A8J6N6X5</accession>
<dbReference type="EMBL" id="JACNLL010000058">
    <property type="protein sequence ID" value="MBC8199638.1"/>
    <property type="molecule type" value="Genomic_DNA"/>
</dbReference>
<name>A0A8J6N6X5_9BACT</name>
<sequence>MKAKILIVDDEEKFVNSLAERLSIRDYDATTSVSGQDAIEKVSGYNFDVVMLDVVMPGMDGLEVLREIKRIKPLTEVIMLTALPNVEIGVEAMKRGALDYILKPCEIEELISKIDRGHARKTEQEERISAAEVSGRCYNGV</sequence>
<dbReference type="PANTHER" id="PTHR44591:SF14">
    <property type="entry name" value="PROTEIN PILG"/>
    <property type="match status" value="1"/>
</dbReference>